<name>A0A8X7U935_BRACI</name>
<protein>
    <submittedName>
        <fullName evidence="2">Uncharacterized protein</fullName>
    </submittedName>
</protein>
<sequence>MCQVDVRCITDDPHENWAEGVDFGWDDESVDELVDNMVRLIGEDFAFKKEMFIGGLTCITDDPHENWAEGVDFGWDDESVDELVDNMVRLIGEDFAFKKEMFIGGLTLAELGRSRALKNLRIKKLREARERHHSESTEADTTRKSSK</sequence>
<organism evidence="2 3">
    <name type="scientific">Brassica carinata</name>
    <name type="common">Ethiopian mustard</name>
    <name type="synonym">Abyssinian cabbage</name>
    <dbReference type="NCBI Taxonomy" id="52824"/>
    <lineage>
        <taxon>Eukaryota</taxon>
        <taxon>Viridiplantae</taxon>
        <taxon>Streptophyta</taxon>
        <taxon>Embryophyta</taxon>
        <taxon>Tracheophyta</taxon>
        <taxon>Spermatophyta</taxon>
        <taxon>Magnoliopsida</taxon>
        <taxon>eudicotyledons</taxon>
        <taxon>Gunneridae</taxon>
        <taxon>Pentapetalae</taxon>
        <taxon>rosids</taxon>
        <taxon>malvids</taxon>
        <taxon>Brassicales</taxon>
        <taxon>Brassicaceae</taxon>
        <taxon>Brassiceae</taxon>
        <taxon>Brassica</taxon>
    </lineage>
</organism>
<keyword evidence="3" id="KW-1185">Reference proteome</keyword>
<accession>A0A8X7U935</accession>
<comment type="caution">
    <text evidence="2">The sequence shown here is derived from an EMBL/GenBank/DDBJ whole genome shotgun (WGS) entry which is preliminary data.</text>
</comment>
<evidence type="ECO:0000313" key="2">
    <source>
        <dbReference type="EMBL" id="KAG2270780.1"/>
    </source>
</evidence>
<evidence type="ECO:0000313" key="3">
    <source>
        <dbReference type="Proteomes" id="UP000886595"/>
    </source>
</evidence>
<gene>
    <name evidence="2" type="ORF">Bca52824_065335</name>
</gene>
<dbReference type="AlphaFoldDB" id="A0A8X7U935"/>
<dbReference type="Proteomes" id="UP000886595">
    <property type="component" value="Unassembled WGS sequence"/>
</dbReference>
<evidence type="ECO:0000256" key="1">
    <source>
        <dbReference type="SAM" id="MobiDB-lite"/>
    </source>
</evidence>
<dbReference type="EMBL" id="JAAMPC010000013">
    <property type="protein sequence ID" value="KAG2270780.1"/>
    <property type="molecule type" value="Genomic_DNA"/>
</dbReference>
<reference evidence="2 3" key="1">
    <citation type="submission" date="2020-02" db="EMBL/GenBank/DDBJ databases">
        <authorList>
            <person name="Ma Q."/>
            <person name="Huang Y."/>
            <person name="Song X."/>
            <person name="Pei D."/>
        </authorList>
    </citation>
    <scope>NUCLEOTIDE SEQUENCE [LARGE SCALE GENOMIC DNA]</scope>
    <source>
        <strain evidence="2">Sxm20200214</strain>
        <tissue evidence="2">Leaf</tissue>
    </source>
</reference>
<proteinExistence type="predicted"/>
<feature type="region of interest" description="Disordered" evidence="1">
    <location>
        <begin position="128"/>
        <end position="147"/>
    </location>
</feature>